<reference evidence="5 6" key="1">
    <citation type="submission" date="2015-08" db="EMBL/GenBank/DDBJ databases">
        <authorList>
            <person name="Babu N.S."/>
            <person name="Beckwith C.J."/>
            <person name="Beseler K.G."/>
            <person name="Brison A."/>
            <person name="Carone J.V."/>
            <person name="Caskin T.P."/>
            <person name="Diamond M."/>
            <person name="Durham M.E."/>
            <person name="Foxe J.M."/>
            <person name="Go M."/>
            <person name="Henderson B.A."/>
            <person name="Jones I.B."/>
            <person name="McGettigan J.A."/>
            <person name="Micheletti S.J."/>
            <person name="Nasrallah M.E."/>
            <person name="Ortiz D."/>
            <person name="Piller C.R."/>
            <person name="Privatt S.R."/>
            <person name="Schneider S.L."/>
            <person name="Sharp S."/>
            <person name="Smith T.C."/>
            <person name="Stanton J.D."/>
            <person name="Ullery H.E."/>
            <person name="Wilson R.J."/>
            <person name="Serrano M.G."/>
            <person name="Buck G."/>
            <person name="Lee V."/>
            <person name="Wang Y."/>
            <person name="Carvalho R."/>
            <person name="Voegtly L."/>
            <person name="Shi R."/>
            <person name="Duckworth R."/>
            <person name="Johnson A."/>
            <person name="Loviza R."/>
            <person name="Walstead R."/>
            <person name="Shah Z."/>
            <person name="Kiflezghi M."/>
            <person name="Wade K."/>
            <person name="Ball S.L."/>
            <person name="Bradley K.W."/>
            <person name="Asai D.J."/>
            <person name="Bowman C.A."/>
            <person name="Russell D.A."/>
            <person name="Pope W.H."/>
            <person name="Jacobs-Sera D."/>
            <person name="Hendrix R.W."/>
            <person name="Hatfull G.F."/>
        </authorList>
    </citation>
    <scope>NUCLEOTIDE SEQUENCE [LARGE SCALE GENOMIC DNA]</scope>
    <source>
        <strain evidence="5 6">DSM 27648</strain>
    </source>
</reference>
<dbReference type="Pfam" id="PF02909">
    <property type="entry name" value="TetR_C_1"/>
    <property type="match status" value="1"/>
</dbReference>
<name>A0A0K1QF27_9BACT</name>
<feature type="region of interest" description="Disordered" evidence="3">
    <location>
        <begin position="131"/>
        <end position="153"/>
    </location>
</feature>
<gene>
    <name evidence="5" type="ORF">AKJ09_10991</name>
</gene>
<dbReference type="InterPro" id="IPR036271">
    <property type="entry name" value="Tet_transcr_reg_TetR-rel_C_sf"/>
</dbReference>
<evidence type="ECO:0000259" key="4">
    <source>
        <dbReference type="Pfam" id="PF02909"/>
    </source>
</evidence>
<evidence type="ECO:0000313" key="5">
    <source>
        <dbReference type="EMBL" id="AKV04328.1"/>
    </source>
</evidence>
<evidence type="ECO:0000313" key="6">
    <source>
        <dbReference type="Proteomes" id="UP000064967"/>
    </source>
</evidence>
<keyword evidence="6" id="KW-1185">Reference proteome</keyword>
<dbReference type="RefSeq" id="WP_146654962.1">
    <property type="nucleotide sequence ID" value="NZ_CP012333.1"/>
</dbReference>
<dbReference type="OrthoDB" id="329481at2"/>
<dbReference type="EMBL" id="CP012333">
    <property type="protein sequence ID" value="AKV04328.1"/>
    <property type="molecule type" value="Genomic_DNA"/>
</dbReference>
<feature type="domain" description="Tetracycline repressor TetR C-terminal" evidence="4">
    <location>
        <begin position="10"/>
        <end position="126"/>
    </location>
</feature>
<dbReference type="STRING" id="1391654.AKJ09_10991"/>
<evidence type="ECO:0000256" key="1">
    <source>
        <dbReference type="ARBA" id="ARBA00023015"/>
    </source>
</evidence>
<dbReference type="InterPro" id="IPR004111">
    <property type="entry name" value="Repressor_TetR_C"/>
</dbReference>
<dbReference type="AlphaFoldDB" id="A0A0K1QF27"/>
<keyword evidence="1" id="KW-0805">Transcription regulation</keyword>
<dbReference type="KEGG" id="llu:AKJ09_10991"/>
<dbReference type="Gene3D" id="1.10.357.10">
    <property type="entry name" value="Tetracycline Repressor, domain 2"/>
    <property type="match status" value="1"/>
</dbReference>
<accession>A0A0K1QF27</accession>
<dbReference type="SUPFAM" id="SSF48498">
    <property type="entry name" value="Tetracyclin repressor-like, C-terminal domain"/>
    <property type="match status" value="1"/>
</dbReference>
<proteinExistence type="predicted"/>
<sequence>MRSLLGSYVKVLSDTPGLGQLALNTIAVGPNTLRIYESLLRLFQEGEMERGRAAWAADLLLLYCTAIGAEHGNGLNPGHREGPLVPAIRGARQEDFPMIHASRDELLAGTGDERIRWCIDVMLNGVLMTARPTPSARDDARGSGAAKRTKRGR</sequence>
<organism evidence="5 6">
    <name type="scientific">Labilithrix luteola</name>
    <dbReference type="NCBI Taxonomy" id="1391654"/>
    <lineage>
        <taxon>Bacteria</taxon>
        <taxon>Pseudomonadati</taxon>
        <taxon>Myxococcota</taxon>
        <taxon>Polyangia</taxon>
        <taxon>Polyangiales</taxon>
        <taxon>Labilitrichaceae</taxon>
        <taxon>Labilithrix</taxon>
    </lineage>
</organism>
<dbReference type="GO" id="GO:0045892">
    <property type="term" value="P:negative regulation of DNA-templated transcription"/>
    <property type="evidence" value="ECO:0007669"/>
    <property type="project" value="InterPro"/>
</dbReference>
<protein>
    <submittedName>
        <fullName evidence="5">Transcriptional regulator, TetR family</fullName>
    </submittedName>
</protein>
<dbReference type="Proteomes" id="UP000064967">
    <property type="component" value="Chromosome"/>
</dbReference>
<evidence type="ECO:0000256" key="2">
    <source>
        <dbReference type="ARBA" id="ARBA00023163"/>
    </source>
</evidence>
<evidence type="ECO:0000256" key="3">
    <source>
        <dbReference type="SAM" id="MobiDB-lite"/>
    </source>
</evidence>
<keyword evidence="2" id="KW-0804">Transcription</keyword>